<comment type="caution">
    <text evidence="1">The sequence shown here is derived from an EMBL/GenBank/DDBJ whole genome shotgun (WGS) entry which is preliminary data.</text>
</comment>
<evidence type="ECO:0000313" key="2">
    <source>
        <dbReference type="Proteomes" id="UP001595616"/>
    </source>
</evidence>
<keyword evidence="2" id="KW-1185">Reference proteome</keyword>
<evidence type="ECO:0008006" key="3">
    <source>
        <dbReference type="Google" id="ProtNLM"/>
    </source>
</evidence>
<reference evidence="2" key="1">
    <citation type="journal article" date="2019" name="Int. J. Syst. Evol. Microbiol.">
        <title>The Global Catalogue of Microorganisms (GCM) 10K type strain sequencing project: providing services to taxonomists for standard genome sequencing and annotation.</title>
        <authorList>
            <consortium name="The Broad Institute Genomics Platform"/>
            <consortium name="The Broad Institute Genome Sequencing Center for Infectious Disease"/>
            <person name="Wu L."/>
            <person name="Ma J."/>
        </authorList>
    </citation>
    <scope>NUCLEOTIDE SEQUENCE [LARGE SCALE GENOMIC DNA]</scope>
    <source>
        <strain evidence="2">CECT 7956</strain>
    </source>
</reference>
<name>A0ABV7YQ65_9BACT</name>
<dbReference type="EMBL" id="JBHRYQ010000001">
    <property type="protein sequence ID" value="MFC3809190.1"/>
    <property type="molecule type" value="Genomic_DNA"/>
</dbReference>
<dbReference type="RefSeq" id="WP_379833911.1">
    <property type="nucleotide sequence ID" value="NZ_JBHRYQ010000001.1"/>
</dbReference>
<sequence length="437" mass="50235">MEMNKYNDAIRKKLLSIEPEYEQKDWTELKGMLGHSSTLTLTPNSLYKNLLIATLGTLLTLSLFWNYKLQNANQQTQFTTKPEQKTQTQVVYKTDTVFIEKIKYVYPNQMQLDKHDALAINSNIENGASSYINEINGVNIGIKRSNTNTTKPKTQGIPYSQKQNLVGAELAYTTNIFNQKNQTVEINADSSQTEELNFDFLEGKQFATNFSKNGLYPKIPSKKSVHSNPLSPYQFSLQMPHIDLKNLKYRFGIEGDLGTEEAAAGLIGEVILNPKLSVSTGVRMAFSPGRDYFTADQYQEETKKDFRSIYAPSLSENQQILNINFRNYILQLPIGLNYKYPLKNQYKILLGIGTILDLKLWQQVKYDYGKYNSHFEEGHSSFSVYNKLINSIQLNTGLEKKYGKLVYQLMPYATFYKSQIPYRREEFMAGIKLRVLR</sequence>
<evidence type="ECO:0000313" key="1">
    <source>
        <dbReference type="EMBL" id="MFC3809190.1"/>
    </source>
</evidence>
<organism evidence="1 2">
    <name type="scientific">Lacihabitans lacunae</name>
    <dbReference type="NCBI Taxonomy" id="1028214"/>
    <lineage>
        <taxon>Bacteria</taxon>
        <taxon>Pseudomonadati</taxon>
        <taxon>Bacteroidota</taxon>
        <taxon>Cytophagia</taxon>
        <taxon>Cytophagales</taxon>
        <taxon>Leadbetterellaceae</taxon>
        <taxon>Lacihabitans</taxon>
    </lineage>
</organism>
<accession>A0ABV7YQ65</accession>
<proteinExistence type="predicted"/>
<gene>
    <name evidence="1" type="ORF">ACFOOI_00870</name>
</gene>
<protein>
    <recommendedName>
        <fullName evidence="3">Outer membrane protein beta-barrel domain-containing protein</fullName>
    </recommendedName>
</protein>
<dbReference type="Proteomes" id="UP001595616">
    <property type="component" value="Unassembled WGS sequence"/>
</dbReference>